<evidence type="ECO:0000256" key="1">
    <source>
        <dbReference type="SAM" id="MobiDB-lite"/>
    </source>
</evidence>
<dbReference type="EnsemblPlants" id="MELO3C028537.2.1">
    <property type="protein sequence ID" value="MELO3C028537.2.1"/>
    <property type="gene ID" value="MELO3C028537.2"/>
</dbReference>
<protein>
    <submittedName>
        <fullName evidence="2">Uncharacterized protein</fullName>
    </submittedName>
</protein>
<dbReference type="AlphaFoldDB" id="A0A9I9E4A1"/>
<proteinExistence type="predicted"/>
<organism evidence="2">
    <name type="scientific">Cucumis melo</name>
    <name type="common">Muskmelon</name>
    <dbReference type="NCBI Taxonomy" id="3656"/>
    <lineage>
        <taxon>Eukaryota</taxon>
        <taxon>Viridiplantae</taxon>
        <taxon>Streptophyta</taxon>
        <taxon>Embryophyta</taxon>
        <taxon>Tracheophyta</taxon>
        <taxon>Spermatophyta</taxon>
        <taxon>Magnoliopsida</taxon>
        <taxon>eudicotyledons</taxon>
        <taxon>Gunneridae</taxon>
        <taxon>Pentapetalae</taxon>
        <taxon>rosids</taxon>
        <taxon>fabids</taxon>
        <taxon>Cucurbitales</taxon>
        <taxon>Cucurbitaceae</taxon>
        <taxon>Benincaseae</taxon>
        <taxon>Cucumis</taxon>
    </lineage>
</organism>
<evidence type="ECO:0000313" key="2">
    <source>
        <dbReference type="EnsemblPlants" id="MELO3C028537.2.1"/>
    </source>
</evidence>
<accession>A0A9I9E4A1</accession>
<reference evidence="2" key="1">
    <citation type="submission" date="2023-03" db="UniProtKB">
        <authorList>
            <consortium name="EnsemblPlants"/>
        </authorList>
    </citation>
    <scope>IDENTIFICATION</scope>
</reference>
<sequence length="95" mass="10732">MRSRYPELASTASFVFVVVASQCCPHTASCRRVLPDRSDALSPFISVIFDALSLSLHLLHSNKLSFHFRRASLFRPSSSETEGKQPLRVRRLQTI</sequence>
<name>A0A9I9E4A1_CUCME</name>
<feature type="region of interest" description="Disordered" evidence="1">
    <location>
        <begin position="76"/>
        <end position="95"/>
    </location>
</feature>
<dbReference type="Gramene" id="MELO3C028537.2.1">
    <property type="protein sequence ID" value="MELO3C028537.2.1"/>
    <property type="gene ID" value="MELO3C028537.2"/>
</dbReference>